<gene>
    <name evidence="1" type="ORF">GCM10007103_35150</name>
</gene>
<accession>A0A918SL58</accession>
<evidence type="ECO:0000313" key="2">
    <source>
        <dbReference type="Proteomes" id="UP000610456"/>
    </source>
</evidence>
<evidence type="ECO:0000313" key="1">
    <source>
        <dbReference type="EMBL" id="GHA51652.1"/>
    </source>
</evidence>
<dbReference type="RefSeq" id="WP_189606382.1">
    <property type="nucleotide sequence ID" value="NZ_BMXB01000029.1"/>
</dbReference>
<dbReference type="EMBL" id="BMXB01000029">
    <property type="protein sequence ID" value="GHA51652.1"/>
    <property type="molecule type" value="Genomic_DNA"/>
</dbReference>
<name>A0A918SL58_9FLAO</name>
<dbReference type="AlphaFoldDB" id="A0A918SL58"/>
<reference evidence="1" key="1">
    <citation type="journal article" date="2014" name="Int. J. Syst. Evol. Microbiol.">
        <title>Complete genome sequence of Corynebacterium casei LMG S-19264T (=DSM 44701T), isolated from a smear-ripened cheese.</title>
        <authorList>
            <consortium name="US DOE Joint Genome Institute (JGI-PGF)"/>
            <person name="Walter F."/>
            <person name="Albersmeier A."/>
            <person name="Kalinowski J."/>
            <person name="Ruckert C."/>
        </authorList>
    </citation>
    <scope>NUCLEOTIDE SEQUENCE</scope>
    <source>
        <strain evidence="1">KCTC 12719</strain>
    </source>
</reference>
<proteinExistence type="predicted"/>
<protein>
    <recommendedName>
        <fullName evidence="3">RES domain-containing protein</fullName>
    </recommendedName>
</protein>
<reference evidence="1" key="2">
    <citation type="submission" date="2020-09" db="EMBL/GenBank/DDBJ databases">
        <authorList>
            <person name="Sun Q."/>
            <person name="Kim S."/>
        </authorList>
    </citation>
    <scope>NUCLEOTIDE SEQUENCE</scope>
    <source>
        <strain evidence="1">KCTC 12719</strain>
    </source>
</reference>
<comment type="caution">
    <text evidence="1">The sequence shown here is derived from an EMBL/GenBank/DDBJ whole genome shotgun (WGS) entry which is preliminary data.</text>
</comment>
<evidence type="ECO:0008006" key="3">
    <source>
        <dbReference type="Google" id="ProtNLM"/>
    </source>
</evidence>
<dbReference type="Proteomes" id="UP000610456">
    <property type="component" value="Unassembled WGS sequence"/>
</dbReference>
<sequence length="367" mass="42836">MIEILSEGHRIGTGKAQFTTIYKNNAQTCLESKHLAYLLRLIFLRKIIAGNRRTVFIRDVGTHFKENTNMKENFISHSKQLLRKIKTVDLIKKIEEFRNTDTKRIKDEELFKEISKTISVNVNGQEEAILFPRIAKYPKKTRFYRVRKVENEDHFIPLKAMTFESDAWNPPEKFITRRGRLNNVNESLLYTSPGDPSVAVEELKIQDDERFCLIVYEATEEVKVSMIGLWEDIPELNEEENLKMRIINNFLRDEFTRDVGEGTEFLYRVSERITKDYFDLPPKVVQDAWCYPSIAKKQSVNVCFRPDIAKNLLELVGVQICKVQKEKNGYLFNCNAIASGFDSNGKFIYHSIDSEHCRKIFPEIMIG</sequence>
<organism evidence="1 2">
    <name type="scientific">Salinimicrobium marinum</name>
    <dbReference type="NCBI Taxonomy" id="680283"/>
    <lineage>
        <taxon>Bacteria</taxon>
        <taxon>Pseudomonadati</taxon>
        <taxon>Bacteroidota</taxon>
        <taxon>Flavobacteriia</taxon>
        <taxon>Flavobacteriales</taxon>
        <taxon>Flavobacteriaceae</taxon>
        <taxon>Salinimicrobium</taxon>
    </lineage>
</organism>
<keyword evidence="2" id="KW-1185">Reference proteome</keyword>